<evidence type="ECO:0000313" key="5">
    <source>
        <dbReference type="EMBL" id="KAK4771081.1"/>
    </source>
</evidence>
<proteinExistence type="inferred from homology"/>
<sequence length="139" mass="15199">MSSIVRKMWCCGASRSFRSSSVTAPEETAPEGLVRVSVGKAHDSVLCRFEVEANYLNHRLFECLLRLTEEEIGHSYDGPLRIACDVGLFRYLVHLLDTRDPSAHYLELPDLMGMFSCSKAAGGQETPPEAAGSSGTTTT</sequence>
<evidence type="ECO:0000256" key="4">
    <source>
        <dbReference type="SAM" id="MobiDB-lite"/>
    </source>
</evidence>
<dbReference type="PANTHER" id="PTHR31374:SF216">
    <property type="entry name" value="SAUR-LIKE AUXIN-RESPONSIVE PROTEIN FAMILY"/>
    <property type="match status" value="1"/>
</dbReference>
<accession>A0AAN7KXI8</accession>
<evidence type="ECO:0000256" key="1">
    <source>
        <dbReference type="ARBA" id="ARBA00006974"/>
    </source>
</evidence>
<dbReference type="PANTHER" id="PTHR31374">
    <property type="entry name" value="AUXIN-INDUCED PROTEIN-LIKE-RELATED"/>
    <property type="match status" value="1"/>
</dbReference>
<dbReference type="Pfam" id="PF02519">
    <property type="entry name" value="Auxin_inducible"/>
    <property type="match status" value="1"/>
</dbReference>
<dbReference type="Proteomes" id="UP001345219">
    <property type="component" value="Chromosome 24"/>
</dbReference>
<dbReference type="AlphaFoldDB" id="A0AAN7KXI8"/>
<name>A0AAN7KXI8_9MYRT</name>
<protein>
    <recommendedName>
        <fullName evidence="7">Small auxin up regulated protein</fullName>
    </recommendedName>
</protein>
<organism evidence="5 6">
    <name type="scientific">Trapa incisa</name>
    <dbReference type="NCBI Taxonomy" id="236973"/>
    <lineage>
        <taxon>Eukaryota</taxon>
        <taxon>Viridiplantae</taxon>
        <taxon>Streptophyta</taxon>
        <taxon>Embryophyta</taxon>
        <taxon>Tracheophyta</taxon>
        <taxon>Spermatophyta</taxon>
        <taxon>Magnoliopsida</taxon>
        <taxon>eudicotyledons</taxon>
        <taxon>Gunneridae</taxon>
        <taxon>Pentapetalae</taxon>
        <taxon>rosids</taxon>
        <taxon>malvids</taxon>
        <taxon>Myrtales</taxon>
        <taxon>Lythraceae</taxon>
        <taxon>Trapa</taxon>
    </lineage>
</organism>
<evidence type="ECO:0000313" key="6">
    <source>
        <dbReference type="Proteomes" id="UP001345219"/>
    </source>
</evidence>
<reference evidence="5 6" key="1">
    <citation type="journal article" date="2023" name="Hortic Res">
        <title>Pangenome of water caltrop reveals structural variations and asymmetric subgenome divergence after allopolyploidization.</title>
        <authorList>
            <person name="Zhang X."/>
            <person name="Chen Y."/>
            <person name="Wang L."/>
            <person name="Yuan Y."/>
            <person name="Fang M."/>
            <person name="Shi L."/>
            <person name="Lu R."/>
            <person name="Comes H.P."/>
            <person name="Ma Y."/>
            <person name="Chen Y."/>
            <person name="Huang G."/>
            <person name="Zhou Y."/>
            <person name="Zheng Z."/>
            <person name="Qiu Y."/>
        </authorList>
    </citation>
    <scope>NUCLEOTIDE SEQUENCE [LARGE SCALE GENOMIC DNA]</scope>
    <source>
        <tissue evidence="5">Roots</tissue>
    </source>
</reference>
<keyword evidence="6" id="KW-1185">Reference proteome</keyword>
<feature type="region of interest" description="Disordered" evidence="4">
    <location>
        <begin position="119"/>
        <end position="139"/>
    </location>
</feature>
<evidence type="ECO:0000256" key="2">
    <source>
        <dbReference type="ARBA" id="ARBA00022473"/>
    </source>
</evidence>
<evidence type="ECO:0000256" key="3">
    <source>
        <dbReference type="ARBA" id="ARBA00022604"/>
    </source>
</evidence>
<comment type="similarity">
    <text evidence="1">Belongs to the ARG7 family.</text>
</comment>
<dbReference type="GO" id="GO:0009733">
    <property type="term" value="P:response to auxin"/>
    <property type="evidence" value="ECO:0007669"/>
    <property type="project" value="InterPro"/>
</dbReference>
<dbReference type="InterPro" id="IPR003676">
    <property type="entry name" value="SAUR_fam"/>
</dbReference>
<evidence type="ECO:0008006" key="7">
    <source>
        <dbReference type="Google" id="ProtNLM"/>
    </source>
</evidence>
<keyword evidence="3" id="KW-0341">Growth regulation</keyword>
<dbReference type="EMBL" id="JAXIOK010000005">
    <property type="protein sequence ID" value="KAK4771081.1"/>
    <property type="molecule type" value="Genomic_DNA"/>
</dbReference>
<keyword evidence="2" id="KW-0217">Developmental protein</keyword>
<comment type="caution">
    <text evidence="5">The sequence shown here is derived from an EMBL/GenBank/DDBJ whole genome shotgun (WGS) entry which is preliminary data.</text>
</comment>
<gene>
    <name evidence="5" type="ORF">SAY87_031613</name>
</gene>